<proteinExistence type="predicted"/>
<evidence type="ECO:0000313" key="3">
    <source>
        <dbReference type="Proteomes" id="UP000092024"/>
    </source>
</evidence>
<dbReference type="SUPFAM" id="SSF51726">
    <property type="entry name" value="UROD/MetE-like"/>
    <property type="match status" value="1"/>
</dbReference>
<dbReference type="PANTHER" id="PTHR47099:SF1">
    <property type="entry name" value="METHYLCOBAMIDE:COM METHYLTRANSFERASE MTBA"/>
    <property type="match status" value="1"/>
</dbReference>
<name>A0A1A5Y9C2_9BACL</name>
<evidence type="ECO:0000313" key="2">
    <source>
        <dbReference type="EMBL" id="OBR62219.1"/>
    </source>
</evidence>
<dbReference type="Proteomes" id="UP000092024">
    <property type="component" value="Unassembled WGS sequence"/>
</dbReference>
<dbReference type="AlphaFoldDB" id="A0A1A5Y9C2"/>
<dbReference type="PANTHER" id="PTHR47099">
    <property type="entry name" value="METHYLCOBAMIDE:COM METHYLTRANSFERASE MTBA"/>
    <property type="match status" value="1"/>
</dbReference>
<dbReference type="InterPro" id="IPR000257">
    <property type="entry name" value="Uroporphyrinogen_deCOase"/>
</dbReference>
<protein>
    <recommendedName>
        <fullName evidence="1">Uroporphyrinogen decarboxylase (URO-D) domain-containing protein</fullName>
    </recommendedName>
</protein>
<gene>
    <name evidence="2" type="ORF">A7K91_00900</name>
</gene>
<evidence type="ECO:0000259" key="1">
    <source>
        <dbReference type="Pfam" id="PF01208"/>
    </source>
</evidence>
<dbReference type="Gene3D" id="3.20.20.210">
    <property type="match status" value="1"/>
</dbReference>
<dbReference type="InterPro" id="IPR038071">
    <property type="entry name" value="UROD/MetE-like_sf"/>
</dbReference>
<dbReference type="InterPro" id="IPR052024">
    <property type="entry name" value="Methanogen_methyltrans"/>
</dbReference>
<feature type="domain" description="Uroporphyrinogen decarboxylase (URO-D)" evidence="1">
    <location>
        <begin position="30"/>
        <end position="345"/>
    </location>
</feature>
<organism evidence="2 3">
    <name type="scientific">Paenibacillus oryzae</name>
    <dbReference type="NCBI Taxonomy" id="1844972"/>
    <lineage>
        <taxon>Bacteria</taxon>
        <taxon>Bacillati</taxon>
        <taxon>Bacillota</taxon>
        <taxon>Bacilli</taxon>
        <taxon>Bacillales</taxon>
        <taxon>Paenibacillaceae</taxon>
        <taxon>Paenibacillus</taxon>
    </lineage>
</organism>
<dbReference type="RefSeq" id="WP_068687078.1">
    <property type="nucleotide sequence ID" value="NZ_LYPA01000080.1"/>
</dbReference>
<dbReference type="GO" id="GO:0006779">
    <property type="term" value="P:porphyrin-containing compound biosynthetic process"/>
    <property type="evidence" value="ECO:0007669"/>
    <property type="project" value="InterPro"/>
</dbReference>
<accession>A0A1A5Y9C2</accession>
<dbReference type="EMBL" id="LYPA01000080">
    <property type="protein sequence ID" value="OBR62219.1"/>
    <property type="molecule type" value="Genomic_DNA"/>
</dbReference>
<dbReference type="GO" id="GO:0004853">
    <property type="term" value="F:uroporphyrinogen decarboxylase activity"/>
    <property type="evidence" value="ECO:0007669"/>
    <property type="project" value="InterPro"/>
</dbReference>
<dbReference type="Pfam" id="PF01208">
    <property type="entry name" value="URO-D"/>
    <property type="match status" value="1"/>
</dbReference>
<keyword evidence="3" id="KW-1185">Reference proteome</keyword>
<dbReference type="STRING" id="1844972.A7K91_00900"/>
<comment type="caution">
    <text evidence="2">The sequence shown here is derived from an EMBL/GenBank/DDBJ whole genome shotgun (WGS) entry which is preliminary data.</text>
</comment>
<reference evidence="2 3" key="1">
    <citation type="submission" date="2016-05" db="EMBL/GenBank/DDBJ databases">
        <title>Paenibacillus oryzae. sp. nov., isolated from the rice root.</title>
        <authorList>
            <person name="Zhang J."/>
            <person name="Zhang X."/>
        </authorList>
    </citation>
    <scope>NUCLEOTIDE SEQUENCE [LARGE SCALE GENOMIC DNA]</scope>
    <source>
        <strain evidence="2 3">1DrF-4</strain>
    </source>
</reference>
<sequence>MTIEWTKKARFLHILRDGQAADRPLVSAWRHFIEAERDSELLAAATVAFQREHDWDFVKINPRTTYYAEVWGNEYDYDSYDGVVPAVAKAQLATIDDLRRITTRPADAKPFLEQLHTIAGVRRELGPEVPIVQTLFSPLAVLEYLGGHRTLASYRPAIREASPLPGLLAANPDEVHAALRNITETLAGYAKAALQAGADGIFYAVLGLARDGYLTEEEYEEFGRPYDLLLLKEIAPAPVILHTCGPEAHPERFADYPISALHWADTAPGNPALTESFIWPDSPVAVGGVDERLFASAGSAEEVARQAKKAIQSLAGRPFVLAPGCGLPLKSDAESLRALRAAVEKA</sequence>